<protein>
    <recommendedName>
        <fullName evidence="5">YtkA-like domain-containing protein</fullName>
    </recommendedName>
</protein>
<feature type="region of interest" description="Disordered" evidence="1">
    <location>
        <begin position="33"/>
        <end position="57"/>
    </location>
</feature>
<sequence>MSKKKLLFFSVVTSLLLSACNAAKVPMSVKEHDMSSMEPVTGDETKSDWTLPKDPKANEDVPMSIVIKDKHDKLIKQFETVSEKKMHLVIVSKDLSYFSHIHPTLKDNGEFTITTKFPAGGDYKMTAEMTPVGASEYSLEDHWVHVAGDEPKPKPIVPDKNLTKVIDGKKVTLSFENELKAKKNTNITFTLYDEQTKKPIKDLQPYLGTIGHAVAIDKDLKHFLHVHPIYTKTTGPEVTFMTYFPNKGIYRIWGQFNIDGNILTVPFTLEVF</sequence>
<dbReference type="AlphaFoldDB" id="A0AB37H6B9"/>
<reference evidence="3 4" key="1">
    <citation type="submission" date="2020-12" db="EMBL/GenBank/DDBJ databases">
        <title>Taxonomic evaluation of the Bacillus sporothermodurans group of bacteria based on whole genome sequences.</title>
        <authorList>
            <person name="Fiedler G."/>
            <person name="Herbstmann A.-D."/>
            <person name="Doll E."/>
            <person name="Wenning M."/>
            <person name="Brinks E."/>
            <person name="Kabisch J."/>
            <person name="Breitenwieser F."/>
            <person name="Lappann M."/>
            <person name="Boehnlein C."/>
            <person name="Franz C."/>
        </authorList>
    </citation>
    <scope>NUCLEOTIDE SEQUENCE [LARGE SCALE GENOMIC DNA]</scope>
    <source>
        <strain evidence="3 4">DSM 10599</strain>
    </source>
</reference>
<evidence type="ECO:0000256" key="1">
    <source>
        <dbReference type="SAM" id="MobiDB-lite"/>
    </source>
</evidence>
<evidence type="ECO:0000313" key="3">
    <source>
        <dbReference type="EMBL" id="QQX23611.1"/>
    </source>
</evidence>
<organism evidence="3 4">
    <name type="scientific">Heyndrickxia sporothermodurans</name>
    <dbReference type="NCBI Taxonomy" id="46224"/>
    <lineage>
        <taxon>Bacteria</taxon>
        <taxon>Bacillati</taxon>
        <taxon>Bacillota</taxon>
        <taxon>Bacilli</taxon>
        <taxon>Bacillales</taxon>
        <taxon>Bacillaceae</taxon>
        <taxon>Heyndrickxia</taxon>
    </lineage>
</organism>
<evidence type="ECO:0008006" key="5">
    <source>
        <dbReference type="Google" id="ProtNLM"/>
    </source>
</evidence>
<dbReference type="PROSITE" id="PS51257">
    <property type="entry name" value="PROKAR_LIPOPROTEIN"/>
    <property type="match status" value="1"/>
</dbReference>
<keyword evidence="2" id="KW-0732">Signal</keyword>
<dbReference type="Proteomes" id="UP000595512">
    <property type="component" value="Chromosome"/>
</dbReference>
<evidence type="ECO:0000313" key="4">
    <source>
        <dbReference type="Proteomes" id="UP000595512"/>
    </source>
</evidence>
<accession>A0AB37H6B9</accession>
<name>A0AB37H6B9_9BACI</name>
<evidence type="ECO:0000256" key="2">
    <source>
        <dbReference type="SAM" id="SignalP"/>
    </source>
</evidence>
<dbReference type="KEGG" id="hspo:JGZ69_11760"/>
<dbReference type="EMBL" id="CP066701">
    <property type="protein sequence ID" value="QQX23611.1"/>
    <property type="molecule type" value="Genomic_DNA"/>
</dbReference>
<dbReference type="RefSeq" id="WP_107920049.1">
    <property type="nucleotide sequence ID" value="NZ_CP066701.1"/>
</dbReference>
<feature type="compositionally biased region" description="Basic and acidic residues" evidence="1">
    <location>
        <begin position="43"/>
        <end position="57"/>
    </location>
</feature>
<feature type="signal peptide" evidence="2">
    <location>
        <begin position="1"/>
        <end position="19"/>
    </location>
</feature>
<feature type="chain" id="PRO_5044246278" description="YtkA-like domain-containing protein" evidence="2">
    <location>
        <begin position="20"/>
        <end position="272"/>
    </location>
</feature>
<proteinExistence type="predicted"/>
<gene>
    <name evidence="3" type="ORF">JGZ69_11760</name>
</gene>